<organism evidence="3 4">
    <name type="scientific">Actinomyces urogenitalis DORA_12</name>
    <dbReference type="NCBI Taxonomy" id="1403939"/>
    <lineage>
        <taxon>Bacteria</taxon>
        <taxon>Bacillati</taxon>
        <taxon>Actinomycetota</taxon>
        <taxon>Actinomycetes</taxon>
        <taxon>Actinomycetales</taxon>
        <taxon>Actinomycetaceae</taxon>
        <taxon>Actinomyces</taxon>
    </lineage>
</organism>
<accession>W1VFE4</accession>
<evidence type="ECO:0000256" key="1">
    <source>
        <dbReference type="SAM" id="MobiDB-lite"/>
    </source>
</evidence>
<feature type="domain" description="Helicase XPB/Ssl2 N-terminal" evidence="2">
    <location>
        <begin position="415"/>
        <end position="536"/>
    </location>
</feature>
<dbReference type="PATRIC" id="fig|1403939.3.peg.809"/>
<feature type="compositionally biased region" description="Low complexity" evidence="1">
    <location>
        <begin position="1"/>
        <end position="20"/>
    </location>
</feature>
<dbReference type="InterPro" id="IPR032830">
    <property type="entry name" value="XPB/Ssl2_N"/>
</dbReference>
<feature type="region of interest" description="Disordered" evidence="1">
    <location>
        <begin position="1"/>
        <end position="37"/>
    </location>
</feature>
<evidence type="ECO:0000313" key="3">
    <source>
        <dbReference type="EMBL" id="ETJ04733.1"/>
    </source>
</evidence>
<dbReference type="Proteomes" id="UP000018852">
    <property type="component" value="Unassembled WGS sequence"/>
</dbReference>
<comment type="caution">
    <text evidence="3">The sequence shown here is derived from an EMBL/GenBank/DDBJ whole genome shotgun (WGS) entry which is preliminary data.</text>
</comment>
<dbReference type="AlphaFoldDB" id="W1VFE4"/>
<protein>
    <recommendedName>
        <fullName evidence="2">Helicase XPB/Ssl2 N-terminal domain-containing protein</fullName>
    </recommendedName>
</protein>
<evidence type="ECO:0000313" key="4">
    <source>
        <dbReference type="Proteomes" id="UP000018852"/>
    </source>
</evidence>
<evidence type="ECO:0000259" key="2">
    <source>
        <dbReference type="Pfam" id="PF13625"/>
    </source>
</evidence>
<reference evidence="3 4" key="1">
    <citation type="submission" date="2013-12" db="EMBL/GenBank/DDBJ databases">
        <title>A Varibaculum cambriense genome reconstructed from a premature infant gut community with otherwise low bacterial novelty that shifts toward anaerobic metabolism during the third week of life.</title>
        <authorList>
            <person name="Brown C.T."/>
            <person name="Sharon I."/>
            <person name="Thomas B.C."/>
            <person name="Castelle C.J."/>
            <person name="Morowitz M.J."/>
            <person name="Banfield J.F."/>
        </authorList>
    </citation>
    <scope>NUCLEOTIDE SEQUENCE [LARGE SCALE GENOMIC DNA]</scope>
    <source>
        <strain evidence="4">DORA_12</strain>
    </source>
</reference>
<gene>
    <name evidence="3" type="ORF">Q605_AUC00617G0002</name>
</gene>
<dbReference type="EMBL" id="AZLV01000617">
    <property type="protein sequence ID" value="ETJ04733.1"/>
    <property type="molecule type" value="Genomic_DNA"/>
</dbReference>
<name>W1VFE4_9ACTO</name>
<dbReference type="Pfam" id="PF13625">
    <property type="entry name" value="Helicase_C_3"/>
    <property type="match status" value="1"/>
</dbReference>
<proteinExistence type="predicted"/>
<sequence>MTRMSTPGTSRTSRTRAATGQDATPPTQPPTGGIAGTDDLAATLTARSDAEIAQLLQSRRDLIAPPSSSFTTLAARAGGRPSVEIALADLGAQPLAVAQAVVALGTQDAGVISRATGLGADDVAAGLERLRHLALVVEAGAVPGLAEVFGPRPQVPQAPVAPRPEELEVQEAAAVADQASRAAEELVRLATVLLEEWGREAGAILRTGGVGVRVLTRTAQALQESTQVTATVIEMAAGAGLLGLDEDGETWVPSREAAAWRQAGLAERWAPLALAWARSARTPWLVGTRGDDGTLRPVLGDDVEAGWARALRARVLALMASLPAGVVLDPSWVRQALTYARPRRVVPEGAVTAVLEEAELLGLSGGGSASRAALRLARGLRELGEGQTLQEDQDRLLALLEQTLEEDLPESVDMLLVQSDLTAIVPGRPTSALGELLERSSEVESRGGALTVRFTPQSVRAALGVGMSASELTEALERYSPTPLPSALAVLIQDAARHHGAVRVREVACLLRVADPAVAAGLVADTQLAELELDEVAPGILTSTAPAGQVLRVLRVSGGAPVLEDAHGALLLAADQLPRRRGHLAPEAARPGSDGPVRRRRPSPRDLAVLVGRMRAGEQARIDSGQGRGAATDPVHALALLRQARASRSRLRLRLAGQDGSVQERRVRVLAVEPGRVRLADVVRETELTVAVHRIVGVEEE</sequence>